<dbReference type="RefSeq" id="WP_190991733.1">
    <property type="nucleotide sequence ID" value="NZ_CDLW01000001.1"/>
</dbReference>
<sequence>MPWRADTVRDAAHLGVLADRLDARVPASFWPAFARLRDECARRIPRP</sequence>
<dbReference type="EMBL" id="JAIVFG010000002">
    <property type="protein sequence ID" value="MDB0569466.1"/>
    <property type="molecule type" value="Genomic_DNA"/>
</dbReference>
<accession>A0AAW5ZGY8</accession>
<gene>
    <name evidence="1" type="ORF">LBW59_01580</name>
</gene>
<comment type="caution">
    <text evidence="1">The sequence shown here is derived from an EMBL/GenBank/DDBJ whole genome shotgun (WGS) entry which is preliminary data.</text>
</comment>
<reference evidence="1" key="1">
    <citation type="submission" date="2021-09" db="EMBL/GenBank/DDBJ databases">
        <title>Genomic analysis of Ralstonia spp.</title>
        <authorList>
            <person name="Aburjaile F."/>
            <person name="Ariute J.C."/>
            <person name="Pais A.K.L."/>
            <person name="Albuquerque G.M.R."/>
            <person name="Silva A.M.F."/>
            <person name="Brenig B."/>
            <person name="Azevedo V."/>
            <person name="Matiuzzi M."/>
            <person name="Ramos R."/>
            <person name="Goes-Neto A."/>
            <person name="Soares S."/>
            <person name="Iseppon A.M.B."/>
            <person name="Souza E."/>
            <person name="Gama M."/>
        </authorList>
    </citation>
    <scope>NUCLEOTIDE SEQUENCE</scope>
    <source>
        <strain evidence="1">CCRMRs91</strain>
    </source>
</reference>
<name>A0AAW5ZGY8_RALSL</name>
<dbReference type="Proteomes" id="UP001144050">
    <property type="component" value="Unassembled WGS sequence"/>
</dbReference>
<organism evidence="1 2">
    <name type="scientific">Ralstonia solanacearum</name>
    <name type="common">Pseudomonas solanacearum</name>
    <dbReference type="NCBI Taxonomy" id="305"/>
    <lineage>
        <taxon>Bacteria</taxon>
        <taxon>Pseudomonadati</taxon>
        <taxon>Pseudomonadota</taxon>
        <taxon>Betaproteobacteria</taxon>
        <taxon>Burkholderiales</taxon>
        <taxon>Burkholderiaceae</taxon>
        <taxon>Ralstonia</taxon>
        <taxon>Ralstonia solanacearum species complex</taxon>
    </lineage>
</organism>
<dbReference type="AlphaFoldDB" id="A0AAW5ZGY8"/>
<evidence type="ECO:0000313" key="2">
    <source>
        <dbReference type="Proteomes" id="UP001144050"/>
    </source>
</evidence>
<evidence type="ECO:0000313" key="1">
    <source>
        <dbReference type="EMBL" id="MDB0569466.1"/>
    </source>
</evidence>
<protein>
    <submittedName>
        <fullName evidence="1">Uncharacterized protein</fullName>
    </submittedName>
</protein>
<proteinExistence type="predicted"/>